<evidence type="ECO:0000259" key="1">
    <source>
        <dbReference type="Pfam" id="PF01272"/>
    </source>
</evidence>
<dbReference type="InterPro" id="IPR036953">
    <property type="entry name" value="GreA/GreB_C_sf"/>
</dbReference>
<organism evidence="2 3">
    <name type="scientific">Alkalihalobacterium chitinilyticum</name>
    <dbReference type="NCBI Taxonomy" id="2980103"/>
    <lineage>
        <taxon>Bacteria</taxon>
        <taxon>Bacillati</taxon>
        <taxon>Bacillota</taxon>
        <taxon>Bacilli</taxon>
        <taxon>Bacillales</taxon>
        <taxon>Bacillaceae</taxon>
        <taxon>Alkalihalobacterium</taxon>
    </lineage>
</organism>
<dbReference type="SUPFAM" id="SSF54534">
    <property type="entry name" value="FKBP-like"/>
    <property type="match status" value="1"/>
</dbReference>
<accession>A0ABT5VKS0</accession>
<evidence type="ECO:0000313" key="3">
    <source>
        <dbReference type="Proteomes" id="UP001148125"/>
    </source>
</evidence>
<proteinExistence type="predicted"/>
<name>A0ABT5VKS0_9BACI</name>
<sequence length="148" mass="17189">MILRNAVINYWMKNRAVAQIHYLKKNKVQIIEDFNEEEVSVRVEQFLVNYIDSLLIYSLKGNHFKEFPSLPFVMIDSRVTLYYLNSETQVITICMPEYENEEMGYFSFLSPIGLQLLLKQVGDSVTLGECSKLQDATIQSIEFSSVEN</sequence>
<dbReference type="Gene3D" id="3.10.50.30">
    <property type="entry name" value="Transcription elongation factor, GreA/GreB, C-terminal domain"/>
    <property type="match status" value="1"/>
</dbReference>
<dbReference type="Proteomes" id="UP001148125">
    <property type="component" value="Unassembled WGS sequence"/>
</dbReference>
<keyword evidence="2" id="KW-0648">Protein biosynthesis</keyword>
<dbReference type="RefSeq" id="WP_275120618.1">
    <property type="nucleotide sequence ID" value="NZ_JAOTPO010000025.1"/>
</dbReference>
<dbReference type="InterPro" id="IPR001437">
    <property type="entry name" value="Tscrpt_elong_fac_GreA/B_C"/>
</dbReference>
<feature type="domain" description="Transcription elongation factor GreA/GreB C-terminal" evidence="1">
    <location>
        <begin position="72"/>
        <end position="141"/>
    </location>
</feature>
<keyword evidence="2" id="KW-0251">Elongation factor</keyword>
<evidence type="ECO:0000313" key="2">
    <source>
        <dbReference type="EMBL" id="MDE5416029.1"/>
    </source>
</evidence>
<dbReference type="Pfam" id="PF01272">
    <property type="entry name" value="GreA_GreB"/>
    <property type="match status" value="1"/>
</dbReference>
<keyword evidence="3" id="KW-1185">Reference proteome</keyword>
<dbReference type="EMBL" id="JAOTPO010000025">
    <property type="protein sequence ID" value="MDE5416029.1"/>
    <property type="molecule type" value="Genomic_DNA"/>
</dbReference>
<reference evidence="2" key="1">
    <citation type="submission" date="2024-05" db="EMBL/GenBank/DDBJ databases">
        <title>Alkalihalobacillus sp. strain MEB203 novel alkaliphilic bacterium from Lonar Lake, India.</title>
        <authorList>
            <person name="Joshi A."/>
            <person name="Thite S."/>
            <person name="Mengade P."/>
        </authorList>
    </citation>
    <scope>NUCLEOTIDE SEQUENCE</scope>
    <source>
        <strain evidence="2">MEB 203</strain>
    </source>
</reference>
<comment type="caution">
    <text evidence="2">The sequence shown here is derived from an EMBL/GenBank/DDBJ whole genome shotgun (WGS) entry which is preliminary data.</text>
</comment>
<dbReference type="GO" id="GO:0003746">
    <property type="term" value="F:translation elongation factor activity"/>
    <property type="evidence" value="ECO:0007669"/>
    <property type="project" value="UniProtKB-KW"/>
</dbReference>
<gene>
    <name evidence="2" type="ORF">N7Z68_22125</name>
</gene>
<protein>
    <submittedName>
        <fullName evidence="2">GreA/GreB family elongation factor</fullName>
    </submittedName>
</protein>